<dbReference type="PANTHER" id="PTHR36303:SF1">
    <property type="entry name" value="2',3'-CYCLIC-NUCLEOTIDE 2'-PHOSPHODIESTERASE"/>
    <property type="match status" value="1"/>
</dbReference>
<accession>A0A955E161</accession>
<feature type="active site" description="Proton donor" evidence="1">
    <location>
        <position position="68"/>
    </location>
</feature>
<dbReference type="GO" id="GO:0046872">
    <property type="term" value="F:metal ion binding"/>
    <property type="evidence" value="ECO:0007669"/>
    <property type="project" value="UniProtKB-KW"/>
</dbReference>
<feature type="binding site" evidence="2">
    <location>
        <position position="67"/>
    </location>
    <ligand>
        <name>Fe cation</name>
        <dbReference type="ChEBI" id="CHEBI:24875"/>
        <label>2</label>
    </ligand>
</feature>
<feature type="binding site" evidence="2">
    <location>
        <position position="39"/>
    </location>
    <ligand>
        <name>Fe cation</name>
        <dbReference type="ChEBI" id="CHEBI:24875"/>
        <label>1</label>
    </ligand>
</feature>
<feature type="binding site" evidence="2">
    <location>
        <position position="182"/>
    </location>
    <ligand>
        <name>Fe cation</name>
        <dbReference type="ChEBI" id="CHEBI:24875"/>
        <label>1</label>
    </ligand>
</feature>
<gene>
    <name evidence="3" type="ORF">KDA10_01495</name>
</gene>
<dbReference type="PIRSF" id="PIRSF004789">
    <property type="entry name" value="DR1281"/>
    <property type="match status" value="1"/>
</dbReference>
<feature type="binding site" evidence="2">
    <location>
        <position position="155"/>
    </location>
    <ligand>
        <name>Fe cation</name>
        <dbReference type="ChEBI" id="CHEBI:24875"/>
        <label>2</label>
    </ligand>
</feature>
<dbReference type="InterPro" id="IPR005235">
    <property type="entry name" value="YmdB-like"/>
</dbReference>
<feature type="binding site" evidence="2">
    <location>
        <position position="40"/>
    </location>
    <ligand>
        <name>Fe cation</name>
        <dbReference type="ChEBI" id="CHEBI:24875"/>
        <label>1</label>
    </ligand>
</feature>
<name>A0A955E161_UNCKA</name>
<dbReference type="AlphaFoldDB" id="A0A955E161"/>
<evidence type="ECO:0000256" key="1">
    <source>
        <dbReference type="PIRSR" id="PIRSR004789-50"/>
    </source>
</evidence>
<dbReference type="EMBL" id="JAGQNY010000005">
    <property type="protein sequence ID" value="MCA9302025.1"/>
    <property type="molecule type" value="Genomic_DNA"/>
</dbReference>
<reference evidence="3" key="2">
    <citation type="journal article" date="2021" name="Microbiome">
        <title>Successional dynamics and alternative stable states in a saline activated sludge microbial community over 9 years.</title>
        <authorList>
            <person name="Wang Y."/>
            <person name="Ye J."/>
            <person name="Ju F."/>
            <person name="Liu L."/>
            <person name="Boyd J.A."/>
            <person name="Deng Y."/>
            <person name="Parks D.H."/>
            <person name="Jiang X."/>
            <person name="Yin X."/>
            <person name="Woodcroft B.J."/>
            <person name="Tyson G.W."/>
            <person name="Hugenholtz P."/>
            <person name="Polz M.F."/>
            <person name="Zhang T."/>
        </authorList>
    </citation>
    <scope>NUCLEOTIDE SEQUENCE</scope>
    <source>
        <strain evidence="3">HKST-UBA80</strain>
    </source>
</reference>
<dbReference type="Pfam" id="PF13277">
    <property type="entry name" value="YmdB"/>
    <property type="match status" value="1"/>
</dbReference>
<dbReference type="Gene3D" id="3.60.21.10">
    <property type="match status" value="1"/>
</dbReference>
<evidence type="ECO:0000313" key="3">
    <source>
        <dbReference type="EMBL" id="MCA9302025.1"/>
    </source>
</evidence>
<dbReference type="GO" id="GO:0004113">
    <property type="term" value="F:2',3'-cyclic-nucleotide 3'-phosphodiesterase activity"/>
    <property type="evidence" value="ECO:0007669"/>
    <property type="project" value="TreeGrafter"/>
</dbReference>
<evidence type="ECO:0000313" key="4">
    <source>
        <dbReference type="Proteomes" id="UP000714817"/>
    </source>
</evidence>
<feature type="binding site" evidence="2">
    <location>
        <position position="39"/>
    </location>
    <ligand>
        <name>Fe cation</name>
        <dbReference type="ChEBI" id="CHEBI:24875"/>
        <label>2</label>
    </ligand>
</feature>
<feature type="binding site" evidence="2">
    <location>
        <position position="180"/>
    </location>
    <ligand>
        <name>Fe cation</name>
        <dbReference type="ChEBI" id="CHEBI:24875"/>
        <label>2</label>
    </ligand>
</feature>
<feature type="binding site" evidence="2">
    <location>
        <position position="8"/>
    </location>
    <ligand>
        <name>Fe cation</name>
        <dbReference type="ChEBI" id="CHEBI:24875"/>
        <label>1</label>
    </ligand>
</feature>
<organism evidence="3 4">
    <name type="scientific">candidate division WWE3 bacterium</name>
    <dbReference type="NCBI Taxonomy" id="2053526"/>
    <lineage>
        <taxon>Bacteria</taxon>
        <taxon>Katanobacteria</taxon>
    </lineage>
</organism>
<dbReference type="SUPFAM" id="SSF56300">
    <property type="entry name" value="Metallo-dependent phosphatases"/>
    <property type="match status" value="1"/>
</dbReference>
<protein>
    <submittedName>
        <fullName evidence="3">YmdB family metallophosphoesterase</fullName>
    </submittedName>
</protein>
<proteinExistence type="predicted"/>
<dbReference type="InterPro" id="IPR029052">
    <property type="entry name" value="Metallo-depent_PP-like"/>
</dbReference>
<sequence>MRILFIGDIVAKPGREIVNNILPEIKVKESIDLVIANVENLSGGKGVTRSTLKEMQDAGVDFFTGGDHIFWQKEVEDCFQEFPLIRPANYPSTCSGEGYKVLDTGRNGSVLIANLIGRTSFGGNQAYTDDPFTLADKILSDTENLDIAFSLIDFHAEATSEKQAFAYYLDGRVGAVCGTHTHVPTCDERVLPSGTMYVTDAGMTGNIDSVLGVKKEIIIQQYLTAQNQRFEWENTGKKAFRSVIIDTDSKVISRLDRISD</sequence>
<keyword evidence="2" id="KW-0479">Metal-binding</keyword>
<dbReference type="PANTHER" id="PTHR36303">
    <property type="entry name" value="2',3'-CYCLIC-NUCLEOTIDE 2'-PHOSPHODIESTERASE"/>
    <property type="match status" value="1"/>
</dbReference>
<reference evidence="3" key="1">
    <citation type="submission" date="2020-04" db="EMBL/GenBank/DDBJ databases">
        <authorList>
            <person name="Zhang T."/>
        </authorList>
    </citation>
    <scope>NUCLEOTIDE SEQUENCE</scope>
    <source>
        <strain evidence="3">HKST-UBA80</strain>
    </source>
</reference>
<evidence type="ECO:0000256" key="2">
    <source>
        <dbReference type="PIRSR" id="PIRSR004789-51"/>
    </source>
</evidence>
<comment type="caution">
    <text evidence="3">The sequence shown here is derived from an EMBL/GenBank/DDBJ whole genome shotgun (WGS) entry which is preliminary data.</text>
</comment>
<dbReference type="Proteomes" id="UP000714817">
    <property type="component" value="Unassembled WGS sequence"/>
</dbReference>